<dbReference type="AlphaFoldDB" id="H1FZK5"/>
<dbReference type="eggNOG" id="COG4191">
    <property type="taxonomic scope" value="Bacteria"/>
</dbReference>
<keyword evidence="3" id="KW-0808">Transferase</keyword>
<evidence type="ECO:0000256" key="4">
    <source>
        <dbReference type="ARBA" id="ARBA00022741"/>
    </source>
</evidence>
<dbReference type="SUPFAM" id="SSF47384">
    <property type="entry name" value="Homodimeric domain of signal transducing histidine kinase"/>
    <property type="match status" value="1"/>
</dbReference>
<dbReference type="Gene3D" id="1.10.287.130">
    <property type="match status" value="1"/>
</dbReference>
<keyword evidence="5 10" id="KW-0418">Kinase</keyword>
<dbReference type="EC" id="2.7.13.3" evidence="2"/>
<dbReference type="GO" id="GO:0005524">
    <property type="term" value="F:ATP binding"/>
    <property type="evidence" value="ECO:0007669"/>
    <property type="project" value="UniProtKB-KW"/>
</dbReference>
<dbReference type="InterPro" id="IPR003594">
    <property type="entry name" value="HATPase_dom"/>
</dbReference>
<evidence type="ECO:0000256" key="2">
    <source>
        <dbReference type="ARBA" id="ARBA00012438"/>
    </source>
</evidence>
<evidence type="ECO:0000256" key="5">
    <source>
        <dbReference type="ARBA" id="ARBA00022777"/>
    </source>
</evidence>
<dbReference type="InterPro" id="IPR004358">
    <property type="entry name" value="Sig_transdc_His_kin-like_C"/>
</dbReference>
<dbReference type="SMART" id="SM00387">
    <property type="entry name" value="HATPase_c"/>
    <property type="match status" value="1"/>
</dbReference>
<keyword evidence="11" id="KW-1185">Reference proteome</keyword>
<evidence type="ECO:0000256" key="8">
    <source>
        <dbReference type="SAM" id="Phobius"/>
    </source>
</evidence>
<comment type="catalytic activity">
    <reaction evidence="1">
        <text>ATP + protein L-histidine = ADP + protein N-phospho-L-histidine.</text>
        <dbReference type="EC" id="2.7.13.3"/>
    </reaction>
</comment>
<keyword evidence="8" id="KW-0472">Membrane</keyword>
<reference evidence="10 11" key="1">
    <citation type="journal article" date="2012" name="Proc. Natl. Acad. Sci. U.S.A.">
        <title>Genome and physiology of a model Epsilonproteobacterium responsible for sulfide detoxification in marine oxygen depletion zones.</title>
        <authorList>
            <person name="Grote J."/>
            <person name="Schott T."/>
            <person name="Bruckner C.G."/>
            <person name="Glockner F.O."/>
            <person name="Jost G."/>
            <person name="Teeling H."/>
            <person name="Labrenz M."/>
            <person name="Jurgens K."/>
        </authorList>
    </citation>
    <scope>NUCLEOTIDE SEQUENCE [LARGE SCALE GENOMIC DNA]</scope>
    <source>
        <strain evidence="10 11">GD1</strain>
    </source>
</reference>
<feature type="transmembrane region" description="Helical" evidence="8">
    <location>
        <begin position="21"/>
        <end position="41"/>
    </location>
</feature>
<keyword evidence="6" id="KW-0067">ATP-binding</keyword>
<feature type="domain" description="Histidine kinase" evidence="9">
    <location>
        <begin position="269"/>
        <end position="487"/>
    </location>
</feature>
<dbReference type="PROSITE" id="PS50109">
    <property type="entry name" value="HIS_KIN"/>
    <property type="match status" value="1"/>
</dbReference>
<evidence type="ECO:0000313" key="11">
    <source>
        <dbReference type="Proteomes" id="UP000006431"/>
    </source>
</evidence>
<name>H1FZK5_SULGG</name>
<dbReference type="PRINTS" id="PR00344">
    <property type="entry name" value="BCTRLSENSOR"/>
</dbReference>
<sequence length="489" mass="55403">MSILRKKIIKPLSAVSLQRKLFMFVLVALSLIIVAGGTFIYKLVNDTFIKSEKTHIATIAESLAPRVSVWYFINNQANVSEMDEFLKSMLASYKLEYIAFKDNSGAIISESSTSAYIAGDSYNIEYKKDVISPKEDHLKNIMGTLELVKSNQILKELSYKYITTGILFAALLALYFYLEMRLLKELLMPLSRIADEIKGYLPGDKLVFKSIALNKDDVIFEIVNGFRQMQQNIDDGMREKAIEEENNKAKDAFLLKQSRFIEMGTMISNIAHQWKQPLNIVELCITDLTIKSMMGEVDSKDQEKNFNEIHNQVLFMSKTIDLFKNFLNEDHRKKNIEIFPIERAVGESLQLLDSMFDKNKISIEVNLDKESFAYGSISEIEQAILIILNNALDAIIGKNKDSGKIIIESTVEGENNIIKISDNGGGFDKSIADKIFDAYFTTKHQAQGTGLGLFITKTIIEIKFNGTIEAYNFKDGALFLIKIPLPNFQ</sequence>
<proteinExistence type="predicted"/>
<dbReference type="PATRIC" id="fig|929558.5.peg.2480"/>
<dbReference type="HOGENOM" id="CLU_000445_133_4_7"/>
<dbReference type="EMBL" id="AFRZ01000001">
    <property type="protein sequence ID" value="EHP31012.1"/>
    <property type="molecule type" value="Genomic_DNA"/>
</dbReference>
<evidence type="ECO:0000259" key="9">
    <source>
        <dbReference type="PROSITE" id="PS50109"/>
    </source>
</evidence>
<dbReference type="PANTHER" id="PTHR43065:SF46">
    <property type="entry name" value="C4-DICARBOXYLATE TRANSPORT SENSOR PROTEIN DCTB"/>
    <property type="match status" value="1"/>
</dbReference>
<dbReference type="InterPro" id="IPR036097">
    <property type="entry name" value="HisK_dim/P_sf"/>
</dbReference>
<comment type="caution">
    <text evidence="10">The sequence shown here is derived from an EMBL/GenBank/DDBJ whole genome shotgun (WGS) entry which is preliminary data.</text>
</comment>
<dbReference type="STRING" id="929558.SMGD1_2489"/>
<dbReference type="Pfam" id="PF02518">
    <property type="entry name" value="HATPase_c"/>
    <property type="match status" value="1"/>
</dbReference>
<evidence type="ECO:0000256" key="1">
    <source>
        <dbReference type="ARBA" id="ARBA00000085"/>
    </source>
</evidence>
<evidence type="ECO:0000256" key="3">
    <source>
        <dbReference type="ARBA" id="ARBA00022679"/>
    </source>
</evidence>
<dbReference type="RefSeq" id="WP_008341470.1">
    <property type="nucleotide sequence ID" value="NZ_AFRZ01000001.1"/>
</dbReference>
<dbReference type="InterPro" id="IPR005467">
    <property type="entry name" value="His_kinase_dom"/>
</dbReference>
<protein>
    <recommendedName>
        <fullName evidence="2">histidine kinase</fullName>
        <ecNumber evidence="2">2.7.13.3</ecNumber>
    </recommendedName>
</protein>
<dbReference type="SUPFAM" id="SSF55874">
    <property type="entry name" value="ATPase domain of HSP90 chaperone/DNA topoisomerase II/histidine kinase"/>
    <property type="match status" value="1"/>
</dbReference>
<gene>
    <name evidence="10" type="ORF">SMGD1_2489</name>
</gene>
<evidence type="ECO:0000313" key="10">
    <source>
        <dbReference type="EMBL" id="EHP31012.1"/>
    </source>
</evidence>
<keyword evidence="4" id="KW-0547">Nucleotide-binding</keyword>
<organism evidence="10 11">
    <name type="scientific">Sulfurimonas gotlandica (strain DSM 19862 / JCM 16533 / GD1)</name>
    <dbReference type="NCBI Taxonomy" id="929558"/>
    <lineage>
        <taxon>Bacteria</taxon>
        <taxon>Pseudomonadati</taxon>
        <taxon>Campylobacterota</taxon>
        <taxon>Epsilonproteobacteria</taxon>
        <taxon>Campylobacterales</taxon>
        <taxon>Sulfurimonadaceae</taxon>
        <taxon>Sulfurimonas</taxon>
    </lineage>
</organism>
<feature type="transmembrane region" description="Helical" evidence="8">
    <location>
        <begin position="159"/>
        <end position="178"/>
    </location>
</feature>
<dbReference type="InterPro" id="IPR036890">
    <property type="entry name" value="HATPase_C_sf"/>
</dbReference>
<dbReference type="Gene3D" id="3.30.565.10">
    <property type="entry name" value="Histidine kinase-like ATPase, C-terminal domain"/>
    <property type="match status" value="1"/>
</dbReference>
<evidence type="ECO:0000256" key="7">
    <source>
        <dbReference type="ARBA" id="ARBA00023012"/>
    </source>
</evidence>
<keyword evidence="8" id="KW-0812">Transmembrane</keyword>
<keyword evidence="8" id="KW-1133">Transmembrane helix</keyword>
<dbReference type="PANTHER" id="PTHR43065">
    <property type="entry name" value="SENSOR HISTIDINE KINASE"/>
    <property type="match status" value="1"/>
</dbReference>
<dbReference type="Proteomes" id="UP000006431">
    <property type="component" value="Unassembled WGS sequence"/>
</dbReference>
<keyword evidence="7" id="KW-0902">Two-component regulatory system</keyword>
<accession>H1FZK5</accession>
<evidence type="ECO:0000256" key="6">
    <source>
        <dbReference type="ARBA" id="ARBA00022840"/>
    </source>
</evidence>
<dbReference type="GO" id="GO:0000155">
    <property type="term" value="F:phosphorelay sensor kinase activity"/>
    <property type="evidence" value="ECO:0007669"/>
    <property type="project" value="InterPro"/>
</dbReference>
<dbReference type="OrthoDB" id="9799273at2"/>